<comment type="caution">
    <text evidence="2">The sequence shown here is derived from an EMBL/GenBank/DDBJ whole genome shotgun (WGS) entry which is preliminary data.</text>
</comment>
<dbReference type="EMBL" id="MRUL01000003">
    <property type="protein sequence ID" value="OON40964.1"/>
    <property type="molecule type" value="Genomic_DNA"/>
</dbReference>
<keyword evidence="3" id="KW-1185">Reference proteome</keyword>
<sequence length="271" mass="31034">MHQVFPAAQAAGSVSSLHGLTGLTYQLECAGRPLLARRQPEAGQEIPGVNRQREYRLLRKLSAADLAPEPLGWQSPWLLLAWTPGENAAEMPGDSFEQQLLPLLCRLHRQPPVGAPLNLPALLWRYWQLCHPRDKSARWLRQLRRLTNRGVPCALRKAPLHLDIHRGNLLQTRQGLQLIDWEYAADGDVALELCMLQYGEVITPAGWARWLQRYASAMSLNAGVLSQQVEHWRPWVRLLIASWYQLRYQQSQDGELKILAREAWRQIEKSQ</sequence>
<dbReference type="Pfam" id="PF01636">
    <property type="entry name" value="APH"/>
    <property type="match status" value="1"/>
</dbReference>
<proteinExistence type="predicted"/>
<dbReference type="AlphaFoldDB" id="A0A1S8YPH0"/>
<dbReference type="Gene3D" id="3.90.1200.10">
    <property type="match status" value="1"/>
</dbReference>
<protein>
    <recommendedName>
        <fullName evidence="1">Aminoglycoside phosphotransferase domain-containing protein</fullName>
    </recommendedName>
</protein>
<reference evidence="2 3" key="1">
    <citation type="submission" date="2016-12" db="EMBL/GenBank/DDBJ databases">
        <title>Izhakiella australiana sp. nov. of genus Izhakiella isolated from Australian desert.</title>
        <authorList>
            <person name="Ji M."/>
        </authorList>
    </citation>
    <scope>NUCLEOTIDE SEQUENCE [LARGE SCALE GENOMIC DNA]</scope>
    <source>
        <strain evidence="2 3">D4N98</strain>
    </source>
</reference>
<evidence type="ECO:0000259" key="1">
    <source>
        <dbReference type="Pfam" id="PF01636"/>
    </source>
</evidence>
<dbReference type="SUPFAM" id="SSF56112">
    <property type="entry name" value="Protein kinase-like (PK-like)"/>
    <property type="match status" value="1"/>
</dbReference>
<organism evidence="2 3">
    <name type="scientific">Izhakiella australiensis</name>
    <dbReference type="NCBI Taxonomy" id="1926881"/>
    <lineage>
        <taxon>Bacteria</taxon>
        <taxon>Pseudomonadati</taxon>
        <taxon>Pseudomonadota</taxon>
        <taxon>Gammaproteobacteria</taxon>
        <taxon>Enterobacterales</taxon>
        <taxon>Erwiniaceae</taxon>
        <taxon>Izhakiella</taxon>
    </lineage>
</organism>
<evidence type="ECO:0000313" key="3">
    <source>
        <dbReference type="Proteomes" id="UP000190667"/>
    </source>
</evidence>
<feature type="domain" description="Aminoglycoside phosphotransferase" evidence="1">
    <location>
        <begin position="19"/>
        <end position="217"/>
    </location>
</feature>
<dbReference type="STRING" id="1926881.BTJ39_06170"/>
<dbReference type="InterPro" id="IPR002575">
    <property type="entry name" value="Aminoglycoside_PTrfase"/>
</dbReference>
<dbReference type="Proteomes" id="UP000190667">
    <property type="component" value="Unassembled WGS sequence"/>
</dbReference>
<accession>A0A1S8YPH0</accession>
<evidence type="ECO:0000313" key="2">
    <source>
        <dbReference type="EMBL" id="OON40964.1"/>
    </source>
</evidence>
<gene>
    <name evidence="2" type="ORF">BTJ39_06170</name>
</gene>
<dbReference type="InterPro" id="IPR011009">
    <property type="entry name" value="Kinase-like_dom_sf"/>
</dbReference>
<name>A0A1S8YPH0_9GAMM</name>